<keyword evidence="1" id="KW-0238">DNA-binding</keyword>
<dbReference type="STRING" id="1111738.GCA_000427905_01749"/>
<accession>A0A2W4JQS3</accession>
<protein>
    <submittedName>
        <fullName evidence="1">Winged helix DNA-binding domain-containing protein</fullName>
    </submittedName>
</protein>
<evidence type="ECO:0000313" key="2">
    <source>
        <dbReference type="EMBL" id="PZN00076.1"/>
    </source>
</evidence>
<dbReference type="AlphaFoldDB" id="A0A2W4JQS3"/>
<dbReference type="GO" id="GO:0003677">
    <property type="term" value="F:DNA binding"/>
    <property type="evidence" value="ECO:0007669"/>
    <property type="project" value="UniProtKB-KW"/>
</dbReference>
<reference evidence="1" key="4">
    <citation type="submission" date="2023-08" db="EMBL/GenBank/DDBJ databases">
        <authorList>
            <person name="Guima S.E.S."/>
            <person name="Martins L.F."/>
            <person name="Silva A.M."/>
            <person name="Setubal J.C."/>
        </authorList>
    </citation>
    <scope>NUCLEOTIDE SEQUENCE</scope>
    <source>
        <strain evidence="1">ZC4RG45</strain>
    </source>
</reference>
<sequence>MLHVDCQQVLAFRIAAQELHRPHDEPGKLAVLRLGVQDASQVAARLALATRLAGDPERFAGAGFAEELRAADLTLAWSHRGAPHLHHAADLPWVAQSLVPLDDGDAQARMAWQRRDVAEAGMPVTEALTTAAERLREVVGATMTKGAASEAVTKVLPPGLVRWCRRCQATHIHEQLMRLATLRAGVRLEPDVSPATLTPIDGWEDVTREPDPATGRRVIEEYLRVHGPATPAEASGFLGTTQSVAKRMWPDGLAAVDVDGKTAYLPEDALPALESPAEPSFVRLLPPADPLLQARDRAVLVPEKENHKQVWRILGNPGVVVADGEIVATWRARARGQRLEVTVSPLTGRHRPDVSELEAEATRTARARGLDQATVGFA</sequence>
<reference evidence="2" key="1">
    <citation type="submission" date="2018-05" db="EMBL/GenBank/DDBJ databases">
        <authorList>
            <person name="Lanie J.A."/>
            <person name="Ng W.-L."/>
            <person name="Kazmierczak K.M."/>
            <person name="Andrzejewski T.M."/>
            <person name="Davidsen T.M."/>
            <person name="Wayne K.J."/>
            <person name="Tettelin H."/>
            <person name="Glass J.I."/>
            <person name="Rusch D."/>
            <person name="Podicherti R."/>
            <person name="Tsui H.-C.T."/>
            <person name="Winkler M.E."/>
        </authorList>
    </citation>
    <scope>NUCLEOTIDE SEQUENCE</scope>
    <source>
        <strain evidence="2">ZC4RG45</strain>
    </source>
</reference>
<dbReference type="Proteomes" id="UP000249324">
    <property type="component" value="Unassembled WGS sequence"/>
</dbReference>
<dbReference type="InterPro" id="IPR009351">
    <property type="entry name" value="AlkZ-like"/>
</dbReference>
<reference evidence="1" key="2">
    <citation type="submission" date="2018-05" db="EMBL/GenBank/DDBJ databases">
        <authorList>
            <person name="Moura L."/>
            <person name="Setubal J.C."/>
        </authorList>
    </citation>
    <scope>NUCLEOTIDE SEQUENCE</scope>
    <source>
        <strain evidence="1">ZC4RG45</strain>
    </source>
</reference>
<comment type="caution">
    <text evidence="2">The sequence shown here is derived from an EMBL/GenBank/DDBJ whole genome shotgun (WGS) entry which is preliminary data.</text>
</comment>
<dbReference type="EMBL" id="QGUI02000235">
    <property type="protein sequence ID" value="MFO7193569.1"/>
    <property type="molecule type" value="Genomic_DNA"/>
</dbReference>
<reference evidence="1 3" key="3">
    <citation type="journal article" date="2021" name="BMC Genomics">
        <title>Genome-resolved metagenome and metatranscriptome analyses of thermophilic composting reveal key bacterial players and their metabolic interactions.</title>
        <authorList>
            <person name="Braga L.P.P."/>
            <person name="Pereira R.V."/>
            <person name="Martins L.F."/>
            <person name="Moura L.M.S."/>
            <person name="Sanchez F.B."/>
            <person name="Patane J.S.L."/>
            <person name="da Silva A.M."/>
            <person name="Setubal J.C."/>
        </authorList>
    </citation>
    <scope>NUCLEOTIDE SEQUENCE [LARGE SCALE GENOMIC DNA]</scope>
    <source>
        <strain evidence="1">ZC4RG45</strain>
    </source>
</reference>
<gene>
    <name evidence="1" type="ORF">DIU77_015110</name>
    <name evidence="2" type="ORF">DIU77_04360</name>
</gene>
<evidence type="ECO:0000313" key="3">
    <source>
        <dbReference type="Proteomes" id="UP000249324"/>
    </source>
</evidence>
<proteinExistence type="predicted"/>
<organism evidence="2">
    <name type="scientific">Thermocrispum agreste</name>
    <dbReference type="NCBI Taxonomy" id="37925"/>
    <lineage>
        <taxon>Bacteria</taxon>
        <taxon>Bacillati</taxon>
        <taxon>Actinomycetota</taxon>
        <taxon>Actinomycetes</taxon>
        <taxon>Pseudonocardiales</taxon>
        <taxon>Pseudonocardiaceae</taxon>
        <taxon>Thermocrispum</taxon>
    </lineage>
</organism>
<evidence type="ECO:0000313" key="1">
    <source>
        <dbReference type="EMBL" id="MFO7193569.1"/>
    </source>
</evidence>
<dbReference type="PANTHER" id="PTHR38479">
    <property type="entry name" value="LMO0824 PROTEIN"/>
    <property type="match status" value="1"/>
</dbReference>
<dbReference type="EMBL" id="QGUI01000110">
    <property type="protein sequence ID" value="PZN00076.1"/>
    <property type="molecule type" value="Genomic_DNA"/>
</dbReference>
<name>A0A2W4JQS3_9PSEU</name>
<dbReference type="PANTHER" id="PTHR38479:SF2">
    <property type="entry name" value="WINGED HELIX DNA-BINDING DOMAIN-CONTAINING PROTEIN"/>
    <property type="match status" value="1"/>
</dbReference>
<dbReference type="Pfam" id="PF06224">
    <property type="entry name" value="AlkZ-like"/>
    <property type="match status" value="1"/>
</dbReference>